<evidence type="ECO:0000313" key="2">
    <source>
        <dbReference type="Proteomes" id="UP001162741"/>
    </source>
</evidence>
<dbReference type="EMBL" id="CP107006">
    <property type="protein sequence ID" value="UYQ95583.1"/>
    <property type="molecule type" value="Genomic_DNA"/>
</dbReference>
<evidence type="ECO:0000313" key="1">
    <source>
        <dbReference type="EMBL" id="UYQ95583.1"/>
    </source>
</evidence>
<organism evidence="1 2">
    <name type="scientific">Chitinophaga horti</name>
    <dbReference type="NCBI Taxonomy" id="2920382"/>
    <lineage>
        <taxon>Bacteria</taxon>
        <taxon>Pseudomonadati</taxon>
        <taxon>Bacteroidota</taxon>
        <taxon>Chitinophagia</taxon>
        <taxon>Chitinophagales</taxon>
        <taxon>Chitinophagaceae</taxon>
        <taxon>Chitinophaga</taxon>
    </lineage>
</organism>
<sequence>MIQSSYNAISSGATGMFGKQVVKYFRHGKEIIAKAPPKRPGKGTPGQERTRADFSKAINFSAKVRASNDLTAHYKPSVRDGRNIHNLAIADFLVAPEIHDVHIADGTVMVHATDNFQVHAVKIMVYDANGALLESGLAGRGDDDRWIYRPVTIAQGGRVEVVAVDLPGNECRYELTTPATGTPEHRSTSIRIAGRQNVRSICNMANTG</sequence>
<reference evidence="1" key="1">
    <citation type="submission" date="2022-10" db="EMBL/GenBank/DDBJ databases">
        <title>Chitinophaga sp. nov., isolated from soil.</title>
        <authorList>
            <person name="Jeon C.O."/>
        </authorList>
    </citation>
    <scope>NUCLEOTIDE SEQUENCE</scope>
    <source>
        <strain evidence="1">R8</strain>
    </source>
</reference>
<gene>
    <name evidence="1" type="ORF">MKQ68_10765</name>
</gene>
<accession>A0ABY6J7B4</accession>
<dbReference type="RefSeq" id="WP_244838747.1">
    <property type="nucleotide sequence ID" value="NZ_CP107006.1"/>
</dbReference>
<protein>
    <submittedName>
        <fullName evidence="1">Uncharacterized protein</fullName>
    </submittedName>
</protein>
<dbReference type="Proteomes" id="UP001162741">
    <property type="component" value="Chromosome"/>
</dbReference>
<proteinExistence type="predicted"/>
<keyword evidence="2" id="KW-1185">Reference proteome</keyword>
<name>A0ABY6J7B4_9BACT</name>